<protein>
    <submittedName>
        <fullName evidence="2">Uncharacterized protein</fullName>
    </submittedName>
</protein>
<organism evidence="2 3">
    <name type="scientific">Teladorsagia circumcincta</name>
    <name type="common">Brown stomach worm</name>
    <name type="synonym">Ostertagia circumcincta</name>
    <dbReference type="NCBI Taxonomy" id="45464"/>
    <lineage>
        <taxon>Eukaryota</taxon>
        <taxon>Metazoa</taxon>
        <taxon>Ecdysozoa</taxon>
        <taxon>Nematoda</taxon>
        <taxon>Chromadorea</taxon>
        <taxon>Rhabditida</taxon>
        <taxon>Rhabditina</taxon>
        <taxon>Rhabditomorpha</taxon>
        <taxon>Strongyloidea</taxon>
        <taxon>Trichostrongylidae</taxon>
        <taxon>Teladorsagia</taxon>
    </lineage>
</organism>
<accession>A0A2G9TV59</accession>
<evidence type="ECO:0000313" key="2">
    <source>
        <dbReference type="EMBL" id="PIO61906.1"/>
    </source>
</evidence>
<reference evidence="2 3" key="1">
    <citation type="submission" date="2015-09" db="EMBL/GenBank/DDBJ databases">
        <title>Draft genome of the parasitic nematode Teladorsagia circumcincta isolate WARC Sus (inbred).</title>
        <authorList>
            <person name="Mitreva M."/>
        </authorList>
    </citation>
    <scope>NUCLEOTIDE SEQUENCE [LARGE SCALE GENOMIC DNA]</scope>
    <source>
        <strain evidence="2 3">S</strain>
    </source>
</reference>
<keyword evidence="3" id="KW-1185">Reference proteome</keyword>
<feature type="region of interest" description="Disordered" evidence="1">
    <location>
        <begin position="1"/>
        <end position="21"/>
    </location>
</feature>
<name>A0A2G9TV59_TELCI</name>
<proteinExistence type="predicted"/>
<evidence type="ECO:0000313" key="3">
    <source>
        <dbReference type="Proteomes" id="UP000230423"/>
    </source>
</evidence>
<sequence>METGLARSRNHPSPPSPFRRESWPFARSRDCVAIASCGFGNYTLETAESVELSSGVGLNKLIECSGRRWMAVSTTGTVVDASSLRCVIPAV</sequence>
<gene>
    <name evidence="2" type="ORF">TELCIR_16556</name>
</gene>
<dbReference type="AlphaFoldDB" id="A0A2G9TV59"/>
<evidence type="ECO:0000256" key="1">
    <source>
        <dbReference type="SAM" id="MobiDB-lite"/>
    </source>
</evidence>
<dbReference type="EMBL" id="KZ352836">
    <property type="protein sequence ID" value="PIO61906.1"/>
    <property type="molecule type" value="Genomic_DNA"/>
</dbReference>
<dbReference type="OrthoDB" id="10379080at2759"/>
<dbReference type="Proteomes" id="UP000230423">
    <property type="component" value="Unassembled WGS sequence"/>
</dbReference>